<feature type="domain" description="SAM-dependent MTase TRM10-type" evidence="7">
    <location>
        <begin position="44"/>
        <end position="237"/>
    </location>
</feature>
<evidence type="ECO:0000256" key="1">
    <source>
        <dbReference type="ARBA" id="ARBA00012797"/>
    </source>
</evidence>
<dbReference type="Gene3D" id="3.40.1280.30">
    <property type="match status" value="1"/>
</dbReference>
<dbReference type="Proteomes" id="UP000245119">
    <property type="component" value="Linkage Group LG1"/>
</dbReference>
<dbReference type="CDD" id="cd18101">
    <property type="entry name" value="Trm10euk_A"/>
    <property type="match status" value="1"/>
</dbReference>
<dbReference type="PANTHER" id="PTHR13563:SF13">
    <property type="entry name" value="TRNA METHYLTRANSFERASE 10 HOMOLOG A"/>
    <property type="match status" value="1"/>
</dbReference>
<comment type="caution">
    <text evidence="8">The sequence shown here is derived from an EMBL/GenBank/DDBJ whole genome shotgun (WGS) entry which is preliminary data.</text>
</comment>
<dbReference type="AlphaFoldDB" id="A0A2T7PYU0"/>
<name>A0A2T7PYU0_POMCA</name>
<dbReference type="OrthoDB" id="278300at2759"/>
<keyword evidence="4" id="KW-0949">S-adenosyl-L-methionine</keyword>
<keyword evidence="2" id="KW-0489">Methyltransferase</keyword>
<gene>
    <name evidence="8" type="ORF">C0Q70_01197</name>
</gene>
<dbReference type="STRING" id="400727.A0A2T7PYU0"/>
<accession>A0A2T7PYU0</accession>
<dbReference type="GO" id="GO:0002939">
    <property type="term" value="P:tRNA N1-guanine methylation"/>
    <property type="evidence" value="ECO:0007669"/>
    <property type="project" value="TreeGrafter"/>
</dbReference>
<keyword evidence="9" id="KW-1185">Reference proteome</keyword>
<dbReference type="PANTHER" id="PTHR13563">
    <property type="entry name" value="TRNA (GUANINE-9-) METHYLTRANSFERASE"/>
    <property type="match status" value="1"/>
</dbReference>
<evidence type="ECO:0000256" key="3">
    <source>
        <dbReference type="ARBA" id="ARBA00022679"/>
    </source>
</evidence>
<sequence length="278" mass="32375">MFTDGLRPNELFRERSPYFPGLVEKEKRKKRLAEMREKGDDIGPSRKTLKRNSMKHSACQQKVVIDCSFDDYMTDKDITFLTQQLQHSYAANRRAENPLQLYVCGMRGRTKQRLDSIGDYKGWDVFKEERDYNEVFPKEDIVYLSSESANILDQLDDRKVYVIGGLVDHNHHKGLCHRLAEEKGIAHAQLPIGQFLHLKSRKVLTINHVFEILLRFTETKDWQTSFLAVLPQRKGVSVIEEVTETRNNGSEPNHAVLEKRKCETNEQNIEPKEDPDTR</sequence>
<dbReference type="GO" id="GO:0000049">
    <property type="term" value="F:tRNA binding"/>
    <property type="evidence" value="ECO:0007669"/>
    <property type="project" value="TreeGrafter"/>
</dbReference>
<evidence type="ECO:0000256" key="4">
    <source>
        <dbReference type="ARBA" id="ARBA00022691"/>
    </source>
</evidence>
<dbReference type="EMBL" id="PZQS01000001">
    <property type="protein sequence ID" value="PVD38581.1"/>
    <property type="molecule type" value="Genomic_DNA"/>
</dbReference>
<feature type="region of interest" description="Disordered" evidence="6">
    <location>
        <begin position="34"/>
        <end position="53"/>
    </location>
</feature>
<dbReference type="GO" id="GO:0005654">
    <property type="term" value="C:nucleoplasm"/>
    <property type="evidence" value="ECO:0007669"/>
    <property type="project" value="TreeGrafter"/>
</dbReference>
<evidence type="ECO:0000256" key="6">
    <source>
        <dbReference type="SAM" id="MobiDB-lite"/>
    </source>
</evidence>
<dbReference type="PROSITE" id="PS51675">
    <property type="entry name" value="SAM_MT_TRM10"/>
    <property type="match status" value="1"/>
</dbReference>
<comment type="catalytic activity">
    <reaction evidence="5">
        <text>guanosine(9) in tRNA + S-adenosyl-L-methionine = N(1)-methylguanosine(9) in tRNA + S-adenosyl-L-homocysteine + H(+)</text>
        <dbReference type="Rhea" id="RHEA:43156"/>
        <dbReference type="Rhea" id="RHEA-COMP:10367"/>
        <dbReference type="Rhea" id="RHEA-COMP:10368"/>
        <dbReference type="ChEBI" id="CHEBI:15378"/>
        <dbReference type="ChEBI" id="CHEBI:57856"/>
        <dbReference type="ChEBI" id="CHEBI:59789"/>
        <dbReference type="ChEBI" id="CHEBI:73542"/>
        <dbReference type="ChEBI" id="CHEBI:74269"/>
        <dbReference type="EC" id="2.1.1.221"/>
    </reaction>
</comment>
<organism evidence="8 9">
    <name type="scientific">Pomacea canaliculata</name>
    <name type="common">Golden apple snail</name>
    <dbReference type="NCBI Taxonomy" id="400727"/>
    <lineage>
        <taxon>Eukaryota</taxon>
        <taxon>Metazoa</taxon>
        <taxon>Spiralia</taxon>
        <taxon>Lophotrochozoa</taxon>
        <taxon>Mollusca</taxon>
        <taxon>Gastropoda</taxon>
        <taxon>Caenogastropoda</taxon>
        <taxon>Architaenioglossa</taxon>
        <taxon>Ampullarioidea</taxon>
        <taxon>Ampullariidae</taxon>
        <taxon>Pomacea</taxon>
    </lineage>
</organism>
<feature type="compositionally biased region" description="Basic and acidic residues" evidence="6">
    <location>
        <begin position="34"/>
        <end position="44"/>
    </location>
</feature>
<evidence type="ECO:0000259" key="7">
    <source>
        <dbReference type="PROSITE" id="PS51675"/>
    </source>
</evidence>
<evidence type="ECO:0000313" key="9">
    <source>
        <dbReference type="Proteomes" id="UP000245119"/>
    </source>
</evidence>
<proteinExistence type="predicted"/>
<evidence type="ECO:0000256" key="5">
    <source>
        <dbReference type="ARBA" id="ARBA00048434"/>
    </source>
</evidence>
<protein>
    <recommendedName>
        <fullName evidence="1">tRNA (guanine(9)-N(1))-methyltransferase</fullName>
        <ecNumber evidence="1">2.1.1.221</ecNumber>
    </recommendedName>
</protein>
<dbReference type="EC" id="2.1.1.221" evidence="1"/>
<evidence type="ECO:0000256" key="2">
    <source>
        <dbReference type="ARBA" id="ARBA00022603"/>
    </source>
</evidence>
<dbReference type="GO" id="GO:0052905">
    <property type="term" value="F:tRNA (guanosine(9)-N1)-methyltransferase activity"/>
    <property type="evidence" value="ECO:0007669"/>
    <property type="project" value="UniProtKB-EC"/>
</dbReference>
<keyword evidence="3" id="KW-0808">Transferase</keyword>
<feature type="region of interest" description="Disordered" evidence="6">
    <location>
        <begin position="246"/>
        <end position="278"/>
    </location>
</feature>
<dbReference type="FunFam" id="3.40.1280.30:FF:000001">
    <property type="entry name" value="tRNA methyltransferase 10 homolog A"/>
    <property type="match status" value="1"/>
</dbReference>
<reference evidence="8 9" key="1">
    <citation type="submission" date="2018-04" db="EMBL/GenBank/DDBJ databases">
        <title>The genome of golden apple snail Pomacea canaliculata provides insight into stress tolerance and invasive adaptation.</title>
        <authorList>
            <person name="Liu C."/>
            <person name="Liu B."/>
            <person name="Ren Y."/>
            <person name="Zhang Y."/>
            <person name="Wang H."/>
            <person name="Li S."/>
            <person name="Jiang F."/>
            <person name="Yin L."/>
            <person name="Zhang G."/>
            <person name="Qian W."/>
            <person name="Fan W."/>
        </authorList>
    </citation>
    <scope>NUCLEOTIDE SEQUENCE [LARGE SCALE GENOMIC DNA]</scope>
    <source>
        <strain evidence="8">SZHN2017</strain>
        <tissue evidence="8">Muscle</tissue>
    </source>
</reference>
<dbReference type="InterPro" id="IPR028564">
    <property type="entry name" value="MT_TRM10-typ"/>
</dbReference>
<evidence type="ECO:0000313" key="8">
    <source>
        <dbReference type="EMBL" id="PVD38581.1"/>
    </source>
</evidence>
<dbReference type="InterPro" id="IPR007356">
    <property type="entry name" value="tRNA_m1G_MeTrfase_euk"/>
</dbReference>
<feature type="compositionally biased region" description="Basic and acidic residues" evidence="6">
    <location>
        <begin position="256"/>
        <end position="278"/>
    </location>
</feature>
<dbReference type="InterPro" id="IPR038459">
    <property type="entry name" value="MT_TRM10-typ_sf"/>
</dbReference>